<keyword evidence="2" id="KW-1185">Reference proteome</keyword>
<organism evidence="1 2">
    <name type="scientific">Paenibacillus donghaensis</name>
    <dbReference type="NCBI Taxonomy" id="414771"/>
    <lineage>
        <taxon>Bacteria</taxon>
        <taxon>Bacillati</taxon>
        <taxon>Bacillota</taxon>
        <taxon>Bacilli</taxon>
        <taxon>Bacillales</taxon>
        <taxon>Paenibacillaceae</taxon>
        <taxon>Paenibacillus</taxon>
    </lineage>
</organism>
<reference evidence="1 2" key="1">
    <citation type="submission" date="2017-06" db="EMBL/GenBank/DDBJ databases">
        <title>Complete genome sequence of Paenibacillus donghaensis KCTC 13049T isolated from East Sea sediment, South Korea.</title>
        <authorList>
            <person name="Jung B.K."/>
            <person name="Hong S.-J."/>
            <person name="Shin J.-H."/>
        </authorList>
    </citation>
    <scope>NUCLEOTIDE SEQUENCE [LARGE SCALE GENOMIC DNA]</scope>
    <source>
        <strain evidence="1 2">KCTC 13049</strain>
    </source>
</reference>
<dbReference type="AlphaFoldDB" id="A0A2Z2KTV7"/>
<protein>
    <submittedName>
        <fullName evidence="1">Uncharacterized protein</fullName>
    </submittedName>
</protein>
<evidence type="ECO:0000313" key="1">
    <source>
        <dbReference type="EMBL" id="ASA25392.1"/>
    </source>
</evidence>
<accession>A0A2Z2KTV7</accession>
<dbReference type="KEGG" id="pdh:B9T62_34460"/>
<evidence type="ECO:0000313" key="2">
    <source>
        <dbReference type="Proteomes" id="UP000249890"/>
    </source>
</evidence>
<sequence>MTLFLFVDVQYTTWAVKGRKELFGEIFWCGLEQILRQQQVEEIPPSGTVFGGMGWNVWGIRVGDLLSKE</sequence>
<proteinExistence type="predicted"/>
<name>A0A2Z2KTV7_9BACL</name>
<gene>
    <name evidence="1" type="ORF">B9T62_34460</name>
</gene>
<dbReference type="Proteomes" id="UP000249890">
    <property type="component" value="Chromosome"/>
</dbReference>
<dbReference type="EMBL" id="CP021780">
    <property type="protein sequence ID" value="ASA25392.1"/>
    <property type="molecule type" value="Genomic_DNA"/>
</dbReference>